<dbReference type="Pfam" id="PF09631">
    <property type="entry name" value="Sen15"/>
    <property type="match status" value="1"/>
</dbReference>
<evidence type="ECO:0000259" key="3">
    <source>
        <dbReference type="Pfam" id="PF09631"/>
    </source>
</evidence>
<accession>F0ZSI0</accession>
<dbReference type="eggNOG" id="ENOG502RI5S">
    <property type="taxonomic scope" value="Eukaryota"/>
</dbReference>
<name>F0ZSI0_DICPU</name>
<keyword evidence="2" id="KW-0819">tRNA processing</keyword>
<gene>
    <name evidence="4" type="ORF">DICPUDRAFT_154873</name>
</gene>
<dbReference type="Gene3D" id="3.40.1350.10">
    <property type="match status" value="1"/>
</dbReference>
<evidence type="ECO:0000313" key="5">
    <source>
        <dbReference type="Proteomes" id="UP000001064"/>
    </source>
</evidence>
<evidence type="ECO:0000256" key="2">
    <source>
        <dbReference type="ARBA" id="ARBA00022694"/>
    </source>
</evidence>
<comment type="similarity">
    <text evidence="1">Belongs to the SEN15 family.</text>
</comment>
<dbReference type="VEuPathDB" id="AmoebaDB:DICPUDRAFT_154873"/>
<dbReference type="OMA" id="CKSTSIW"/>
<dbReference type="GO" id="GO:0005634">
    <property type="term" value="C:nucleus"/>
    <property type="evidence" value="ECO:0007669"/>
    <property type="project" value="UniProtKB-ARBA"/>
</dbReference>
<keyword evidence="5" id="KW-1185">Reference proteome</keyword>
<dbReference type="InterPro" id="IPR011856">
    <property type="entry name" value="tRNA_endonuc-like_dom_sf"/>
</dbReference>
<dbReference type="GeneID" id="10504728"/>
<proteinExistence type="inferred from homology"/>
<reference evidence="5" key="1">
    <citation type="journal article" date="2011" name="Genome Biol.">
        <title>Comparative genomics of the social amoebae Dictyostelium discoideum and Dictyostelium purpureum.</title>
        <authorList>
            <consortium name="US DOE Joint Genome Institute (JGI-PGF)"/>
            <person name="Sucgang R."/>
            <person name="Kuo A."/>
            <person name="Tian X."/>
            <person name="Salerno W."/>
            <person name="Parikh A."/>
            <person name="Feasley C.L."/>
            <person name="Dalin E."/>
            <person name="Tu H."/>
            <person name="Huang E."/>
            <person name="Barry K."/>
            <person name="Lindquist E."/>
            <person name="Shapiro H."/>
            <person name="Bruce D."/>
            <person name="Schmutz J."/>
            <person name="Salamov A."/>
            <person name="Fey P."/>
            <person name="Gaudet P."/>
            <person name="Anjard C."/>
            <person name="Babu M.M."/>
            <person name="Basu S."/>
            <person name="Bushmanova Y."/>
            <person name="van der Wel H."/>
            <person name="Katoh-Kurasawa M."/>
            <person name="Dinh C."/>
            <person name="Coutinho P.M."/>
            <person name="Saito T."/>
            <person name="Elias M."/>
            <person name="Schaap P."/>
            <person name="Kay R.R."/>
            <person name="Henrissat B."/>
            <person name="Eichinger L."/>
            <person name="Rivero F."/>
            <person name="Putnam N.H."/>
            <person name="West C.M."/>
            <person name="Loomis W.F."/>
            <person name="Chisholm R.L."/>
            <person name="Shaulsky G."/>
            <person name="Strassmann J.E."/>
            <person name="Queller D.C."/>
            <person name="Kuspa A."/>
            <person name="Grigoriev I.V."/>
        </authorList>
    </citation>
    <scope>NUCLEOTIDE SEQUENCE [LARGE SCALE GENOMIC DNA]</scope>
    <source>
        <strain evidence="5">QSDP1</strain>
    </source>
</reference>
<evidence type="ECO:0000313" key="4">
    <source>
        <dbReference type="EMBL" id="EGC33106.1"/>
    </source>
</evidence>
<protein>
    <recommendedName>
        <fullName evidence="3">tRNA-splicing endonuclease subunit Sen15 domain-containing protein</fullName>
    </recommendedName>
</protein>
<dbReference type="SUPFAM" id="SSF53032">
    <property type="entry name" value="tRNA-intron endonuclease catalytic domain-like"/>
    <property type="match status" value="1"/>
</dbReference>
<feature type="domain" description="tRNA-splicing endonuclease subunit Sen15" evidence="3">
    <location>
        <begin position="32"/>
        <end position="130"/>
    </location>
</feature>
<sequence length="144" mass="16896">MSENTDLDKILNDLQSKYSNKFRLDQIHLAFQIYIDLFILKKWESVEFKNNKDLIFIYAIEKLENLNNYNIVIPCKSTSIWSLENLKETFYNLNNNDDNNNLNNNIPIDCKSFTLGIIDDDSSISYYELSYDTGLSDILTNNNK</sequence>
<dbReference type="InterPro" id="IPR036167">
    <property type="entry name" value="tRNA_intron_Endo_cat-like_sf"/>
</dbReference>
<dbReference type="AlphaFoldDB" id="F0ZSI0"/>
<dbReference type="InParanoid" id="F0ZSI0"/>
<dbReference type="KEGG" id="dpp:DICPUDRAFT_154873"/>
<dbReference type="PANTHER" id="PTHR28582">
    <property type="entry name" value="TRNA-SPLICING ENDONUCLEASE SUBUNIT SEN15"/>
    <property type="match status" value="1"/>
</dbReference>
<dbReference type="InterPro" id="IPR018593">
    <property type="entry name" value="tRNA-endonuc_su_Sen15"/>
</dbReference>
<dbReference type="Proteomes" id="UP000001064">
    <property type="component" value="Unassembled WGS sequence"/>
</dbReference>
<dbReference type="OrthoDB" id="17951at2759"/>
<dbReference type="GO" id="GO:0003676">
    <property type="term" value="F:nucleic acid binding"/>
    <property type="evidence" value="ECO:0007669"/>
    <property type="project" value="InterPro"/>
</dbReference>
<dbReference type="GO" id="GO:0006388">
    <property type="term" value="P:tRNA splicing, via endonucleolytic cleavage and ligation"/>
    <property type="evidence" value="ECO:0007669"/>
    <property type="project" value="InterPro"/>
</dbReference>
<evidence type="ECO:0000256" key="1">
    <source>
        <dbReference type="ARBA" id="ARBA00006091"/>
    </source>
</evidence>
<dbReference type="PANTHER" id="PTHR28582:SF1">
    <property type="entry name" value="TRNA-SPLICING ENDONUCLEASE SUBUNIT SEN15"/>
    <property type="match status" value="1"/>
</dbReference>
<dbReference type="EMBL" id="GL871158">
    <property type="protein sequence ID" value="EGC33106.1"/>
    <property type="molecule type" value="Genomic_DNA"/>
</dbReference>
<dbReference type="RefSeq" id="XP_003290383.1">
    <property type="nucleotide sequence ID" value="XM_003290335.1"/>
</dbReference>
<organism evidence="4 5">
    <name type="scientific">Dictyostelium purpureum</name>
    <name type="common">Slime mold</name>
    <dbReference type="NCBI Taxonomy" id="5786"/>
    <lineage>
        <taxon>Eukaryota</taxon>
        <taxon>Amoebozoa</taxon>
        <taxon>Evosea</taxon>
        <taxon>Eumycetozoa</taxon>
        <taxon>Dictyostelia</taxon>
        <taxon>Dictyosteliales</taxon>
        <taxon>Dictyosteliaceae</taxon>
        <taxon>Dictyostelium</taxon>
    </lineage>
</organism>